<dbReference type="GO" id="GO:0070210">
    <property type="term" value="C:Rpd3L-Expanded complex"/>
    <property type="evidence" value="ECO:0007669"/>
    <property type="project" value="TreeGrafter"/>
</dbReference>
<evidence type="ECO:0000313" key="8">
    <source>
        <dbReference type="EMBL" id="PRT55794.1"/>
    </source>
</evidence>
<dbReference type="OrthoDB" id="20872at2759"/>
<dbReference type="CDD" id="cd15550">
    <property type="entry name" value="PHD_MLL5"/>
    <property type="match status" value="1"/>
</dbReference>
<dbReference type="PANTHER" id="PTHR46462:SF3">
    <property type="entry name" value="UPSET, ISOFORM A"/>
    <property type="match status" value="1"/>
</dbReference>
<dbReference type="Gene3D" id="3.30.40.10">
    <property type="entry name" value="Zinc/RING finger domain, C3HC4 (zinc finger)"/>
    <property type="match status" value="1"/>
</dbReference>
<sequence length="425" mass="47305">MSDDGGIYPVDSGVIRCICGFDHDDGFTIQCEKCNAWQHAICVDIYDDESVPEVYLCNRCGDRKVDAAAATERQLKNLKKRKRVVRRVSDMEGTNGKTSSAIAAPEGKKRGRKKRQPEAEEIVPDTPLSYFVRTKANSITELASDYLEGLPVCDAVTYLSAAEYARAKPASITIQRFDKGFGVNMYGLIANSNLSRDRFVIEFCGEVMTLDEYKMNPVNQYRLFGCPKPGVLFVPQLLLAVDGRCVGSDAVFIRRSSTPNLRFSPVIVENMLHVVAFANQPIKSGTELTAPWDWDSEHPIQKLRHMDLGDLDEKDQECLGATAAALRNIGYTFRSLNDCLSPDEPIQPVVRESIRIRPIKKVATPAEQLQAIFLETAQLEETPAVNLEEVTSVPQQNVWYEAPAAGTPVKVKKKLSLADYKKKHA</sequence>
<dbReference type="InterPro" id="IPR001214">
    <property type="entry name" value="SET_dom"/>
</dbReference>
<feature type="domain" description="SET" evidence="7">
    <location>
        <begin position="170"/>
        <end position="299"/>
    </location>
</feature>
<dbReference type="SMART" id="SM00249">
    <property type="entry name" value="PHD"/>
    <property type="match status" value="1"/>
</dbReference>
<evidence type="ECO:0000259" key="7">
    <source>
        <dbReference type="SMART" id="SM00317"/>
    </source>
</evidence>
<dbReference type="PROSITE" id="PS01359">
    <property type="entry name" value="ZF_PHD_1"/>
    <property type="match status" value="1"/>
</dbReference>
<accession>A0A2T0FLC6</accession>
<keyword evidence="9" id="KW-1185">Reference proteome</keyword>
<dbReference type="Pfam" id="PF00856">
    <property type="entry name" value="SET"/>
    <property type="match status" value="1"/>
</dbReference>
<feature type="region of interest" description="Disordered" evidence="5">
    <location>
        <begin position="90"/>
        <end position="120"/>
    </location>
</feature>
<dbReference type="STRING" id="45607.A0A2T0FLC6"/>
<dbReference type="Proteomes" id="UP000238350">
    <property type="component" value="Unassembled WGS sequence"/>
</dbReference>
<organism evidence="8 9">
    <name type="scientific">Wickerhamiella sorbophila</name>
    <dbReference type="NCBI Taxonomy" id="45607"/>
    <lineage>
        <taxon>Eukaryota</taxon>
        <taxon>Fungi</taxon>
        <taxon>Dikarya</taxon>
        <taxon>Ascomycota</taxon>
        <taxon>Saccharomycotina</taxon>
        <taxon>Dipodascomycetes</taxon>
        <taxon>Dipodascales</taxon>
        <taxon>Trichomonascaceae</taxon>
        <taxon>Wickerhamiella</taxon>
    </lineage>
</organism>
<evidence type="ECO:0000256" key="2">
    <source>
        <dbReference type="ARBA" id="ARBA00022771"/>
    </source>
</evidence>
<dbReference type="SUPFAM" id="SSF57903">
    <property type="entry name" value="FYVE/PHD zinc finger"/>
    <property type="match status" value="1"/>
</dbReference>
<keyword evidence="2" id="KW-0863">Zinc-finger</keyword>
<evidence type="ECO:0000259" key="6">
    <source>
        <dbReference type="SMART" id="SM00249"/>
    </source>
</evidence>
<dbReference type="GO" id="GO:0034967">
    <property type="term" value="C:Set3 complex"/>
    <property type="evidence" value="ECO:0007669"/>
    <property type="project" value="TreeGrafter"/>
</dbReference>
<dbReference type="EMBL" id="NDIQ01000022">
    <property type="protein sequence ID" value="PRT55794.1"/>
    <property type="molecule type" value="Genomic_DNA"/>
</dbReference>
<proteinExistence type="predicted"/>
<gene>
    <name evidence="8" type="ORF">B9G98_03414</name>
</gene>
<evidence type="ECO:0000313" key="9">
    <source>
        <dbReference type="Proteomes" id="UP000238350"/>
    </source>
</evidence>
<reference evidence="8 9" key="1">
    <citation type="submission" date="2017-04" db="EMBL/GenBank/DDBJ databases">
        <title>Genome sequencing of [Candida] sorbophila.</title>
        <authorList>
            <person name="Ahn J.O."/>
        </authorList>
    </citation>
    <scope>NUCLEOTIDE SEQUENCE [LARGE SCALE GENOMIC DNA]</scope>
    <source>
        <strain evidence="8 9">DS02</strain>
    </source>
</reference>
<name>A0A2T0FLC6_9ASCO</name>
<dbReference type="SMART" id="SM00317">
    <property type="entry name" value="SET"/>
    <property type="match status" value="1"/>
</dbReference>
<evidence type="ECO:0000256" key="5">
    <source>
        <dbReference type="SAM" id="MobiDB-lite"/>
    </source>
</evidence>
<evidence type="ECO:0000256" key="4">
    <source>
        <dbReference type="ARBA" id="ARBA00022853"/>
    </source>
</evidence>
<dbReference type="GO" id="GO:0006355">
    <property type="term" value="P:regulation of DNA-templated transcription"/>
    <property type="evidence" value="ECO:0007669"/>
    <property type="project" value="TreeGrafter"/>
</dbReference>
<dbReference type="RefSeq" id="XP_024665739.1">
    <property type="nucleotide sequence ID" value="XM_024809971.1"/>
</dbReference>
<feature type="domain" description="Zinc finger PHD-type" evidence="6">
    <location>
        <begin position="16"/>
        <end position="61"/>
    </location>
</feature>
<protein>
    <submittedName>
        <fullName evidence="8">SET domain-containing protein 3</fullName>
    </submittedName>
</protein>
<dbReference type="InterPro" id="IPR019786">
    <property type="entry name" value="Zinc_finger_PHD-type_CS"/>
</dbReference>
<keyword evidence="1" id="KW-0479">Metal-binding</keyword>
<evidence type="ECO:0000256" key="3">
    <source>
        <dbReference type="ARBA" id="ARBA00022833"/>
    </source>
</evidence>
<keyword evidence="3" id="KW-0862">Zinc</keyword>
<dbReference type="GO" id="GO:0008270">
    <property type="term" value="F:zinc ion binding"/>
    <property type="evidence" value="ECO:0007669"/>
    <property type="project" value="UniProtKB-KW"/>
</dbReference>
<dbReference type="Pfam" id="PF20826">
    <property type="entry name" value="PHD_5"/>
    <property type="match status" value="1"/>
</dbReference>
<dbReference type="PANTHER" id="PTHR46462">
    <property type="entry name" value="UPSET, ISOFORM A"/>
    <property type="match status" value="1"/>
</dbReference>
<comment type="caution">
    <text evidence="8">The sequence shown here is derived from an EMBL/GenBank/DDBJ whole genome shotgun (WGS) entry which is preliminary data.</text>
</comment>
<dbReference type="GeneID" id="36517162"/>
<dbReference type="InterPro" id="IPR001965">
    <property type="entry name" value="Znf_PHD"/>
</dbReference>
<dbReference type="InterPro" id="IPR013083">
    <property type="entry name" value="Znf_RING/FYVE/PHD"/>
</dbReference>
<dbReference type="InterPro" id="IPR046341">
    <property type="entry name" value="SET_dom_sf"/>
</dbReference>
<dbReference type="SUPFAM" id="SSF82199">
    <property type="entry name" value="SET domain"/>
    <property type="match status" value="1"/>
</dbReference>
<dbReference type="AlphaFoldDB" id="A0A2T0FLC6"/>
<dbReference type="Gene3D" id="2.170.270.10">
    <property type="entry name" value="SET domain"/>
    <property type="match status" value="1"/>
</dbReference>
<dbReference type="InterPro" id="IPR011011">
    <property type="entry name" value="Znf_FYVE_PHD"/>
</dbReference>
<dbReference type="GO" id="GO:0006325">
    <property type="term" value="P:chromatin organization"/>
    <property type="evidence" value="ECO:0007669"/>
    <property type="project" value="UniProtKB-KW"/>
</dbReference>
<keyword evidence="4" id="KW-0156">Chromatin regulator</keyword>
<evidence type="ECO:0000256" key="1">
    <source>
        <dbReference type="ARBA" id="ARBA00022723"/>
    </source>
</evidence>